<dbReference type="CDD" id="cd03524">
    <property type="entry name" value="RPA2_OBF_family"/>
    <property type="match status" value="1"/>
</dbReference>
<keyword evidence="3" id="KW-0779">Telomere</keyword>
<dbReference type="RefSeq" id="XP_013428026.1">
    <property type="nucleotide sequence ID" value="XM_013572572.1"/>
</dbReference>
<sequence length="258" mass="29598">MNNNRTWQATPVHNAKYFFASPTYNKWVKLTAADIHGLREVPGFEGQKIYFHLNHPIRFVYLVAPIVAIQDIPNTKFFILTLDDSSNACIDVKIERGDPAKVDADSTSNTTVPNLDINTALGYDSEIKIDGQRVDIGTVVKAKCTIGSFRGVKQLELKRCGVIKDTTEEVAAWESMAEFKRDVLAGPWVLDAADQAALDLQIQQEALKEQEEEKRERRSQRARQKREEQRVERRKLREEEKERRRLALERKYNQGALI</sequence>
<dbReference type="AlphaFoldDB" id="A0A074XHH1"/>
<dbReference type="Pfam" id="PF10451">
    <property type="entry name" value="Stn1"/>
    <property type="match status" value="1"/>
</dbReference>
<evidence type="ECO:0000313" key="7">
    <source>
        <dbReference type="Proteomes" id="UP000027730"/>
    </source>
</evidence>
<accession>A0A074XHH1</accession>
<name>A0A074XHH1_9PEZI</name>
<comment type="subcellular location">
    <subcellularLocation>
        <location evidence="1">Chromosome</location>
        <location evidence="1">Telomere</location>
    </subcellularLocation>
</comment>
<reference evidence="6 7" key="1">
    <citation type="journal article" date="2014" name="BMC Genomics">
        <title>Genome sequencing of four Aureobasidium pullulans varieties: biotechnological potential, stress tolerance, and description of new species.</title>
        <authorList>
            <person name="Gostin Ar C."/>
            <person name="Ohm R.A."/>
            <person name="Kogej T."/>
            <person name="Sonjak S."/>
            <person name="Turk M."/>
            <person name="Zajc J."/>
            <person name="Zalar P."/>
            <person name="Grube M."/>
            <person name="Sun H."/>
            <person name="Han J."/>
            <person name="Sharma A."/>
            <person name="Chiniquy J."/>
            <person name="Ngan C.Y."/>
            <person name="Lipzen A."/>
            <person name="Barry K."/>
            <person name="Grigoriev I.V."/>
            <person name="Gunde-Cimerman N."/>
        </authorList>
    </citation>
    <scope>NUCLEOTIDE SEQUENCE [LARGE SCALE GENOMIC DNA]</scope>
    <source>
        <strain evidence="6 7">CBS 147.97</strain>
    </source>
</reference>
<evidence type="ECO:0000259" key="5">
    <source>
        <dbReference type="Pfam" id="PF10451"/>
    </source>
</evidence>
<dbReference type="Proteomes" id="UP000027730">
    <property type="component" value="Unassembled WGS sequence"/>
</dbReference>
<feature type="domain" description="CST complex subunit Stn1 N-terminal" evidence="5">
    <location>
        <begin position="47"/>
        <end position="200"/>
    </location>
</feature>
<feature type="compositionally biased region" description="Basic and acidic residues" evidence="4">
    <location>
        <begin position="225"/>
        <end position="242"/>
    </location>
</feature>
<dbReference type="GO" id="GO:0000781">
    <property type="term" value="C:chromosome, telomeric region"/>
    <property type="evidence" value="ECO:0007669"/>
    <property type="project" value="UniProtKB-SubCell"/>
</dbReference>
<proteinExistence type="predicted"/>
<dbReference type="OrthoDB" id="77828at2759"/>
<dbReference type="EMBL" id="KL584708">
    <property type="protein sequence ID" value="KEQ74021.1"/>
    <property type="molecule type" value="Genomic_DNA"/>
</dbReference>
<evidence type="ECO:0000256" key="1">
    <source>
        <dbReference type="ARBA" id="ARBA00004574"/>
    </source>
</evidence>
<evidence type="ECO:0000313" key="6">
    <source>
        <dbReference type="EMBL" id="KEQ74021.1"/>
    </source>
</evidence>
<dbReference type="GeneID" id="25410328"/>
<keyword evidence="2" id="KW-0158">Chromosome</keyword>
<dbReference type="Gene3D" id="2.40.50.140">
    <property type="entry name" value="Nucleic acid-binding proteins"/>
    <property type="match status" value="1"/>
</dbReference>
<gene>
    <name evidence="6" type="ORF">M436DRAFT_45367</name>
</gene>
<evidence type="ECO:0000256" key="4">
    <source>
        <dbReference type="SAM" id="MobiDB-lite"/>
    </source>
</evidence>
<dbReference type="HOGENOM" id="CLU_054798_0_1_1"/>
<organism evidence="6 7">
    <name type="scientific">Aureobasidium namibiae CBS 147.97</name>
    <dbReference type="NCBI Taxonomy" id="1043004"/>
    <lineage>
        <taxon>Eukaryota</taxon>
        <taxon>Fungi</taxon>
        <taxon>Dikarya</taxon>
        <taxon>Ascomycota</taxon>
        <taxon>Pezizomycotina</taxon>
        <taxon>Dothideomycetes</taxon>
        <taxon>Dothideomycetidae</taxon>
        <taxon>Dothideales</taxon>
        <taxon>Saccotheciaceae</taxon>
        <taxon>Aureobasidium</taxon>
    </lineage>
</organism>
<dbReference type="InterPro" id="IPR012340">
    <property type="entry name" value="NA-bd_OB-fold"/>
</dbReference>
<keyword evidence="7" id="KW-1185">Reference proteome</keyword>
<protein>
    <recommendedName>
        <fullName evidence="5">CST complex subunit Stn1 N-terminal domain-containing protein</fullName>
    </recommendedName>
</protein>
<evidence type="ECO:0000256" key="2">
    <source>
        <dbReference type="ARBA" id="ARBA00022454"/>
    </source>
</evidence>
<feature type="region of interest" description="Disordered" evidence="4">
    <location>
        <begin position="209"/>
        <end position="242"/>
    </location>
</feature>
<evidence type="ECO:0000256" key="3">
    <source>
        <dbReference type="ARBA" id="ARBA00022895"/>
    </source>
</evidence>
<dbReference type="InterPro" id="IPR018856">
    <property type="entry name" value="Stn1_N"/>
</dbReference>
<dbReference type="STRING" id="1043004.A0A074XHH1"/>